<dbReference type="InterPro" id="IPR020846">
    <property type="entry name" value="MFS_dom"/>
</dbReference>
<feature type="transmembrane region" description="Helical" evidence="8">
    <location>
        <begin position="134"/>
        <end position="156"/>
    </location>
</feature>
<sequence>MTDKLSSSWVIAFVVSLGGFIFGFDASVISGVIGFVEQEFNLTSWQQGFVVSAPTLGAILANFGAGYFSDRLGRKPVLIIIAILYSISALLSAFAFSYSMLVLARFIGGLAFASLILGPLYIAEISPAAKRGRFVSLNQLNIMIGFSAAYFANYFILKLAQVDVYLLDLVNFKQHIWRWMLGIEAVPAIIYACLLAFVPRSPRWLVLNNRPKEAKQILARMMQPEEAQRQWQEISASQCSEQLPLKLGLSKVFSSKMRMVLTIGLLVGIIQQITGINAVYFYAPTIFEQTGIGKDAAFAQAAMVGVVNLVFTIIAMLLIDRLGRKPLMIIGLIGVTVSMSVCAYGFSQAQYDPRLILGGILGFVASFAISLGPVMWVLLSEIFPNNIRALGIAVVGVINSVVSYIVQLLFPWQLEYLGASVTFAIYAGFALVGLLLVSRILPETRGVSLEQLEQRLTREQAYA</sequence>
<dbReference type="InterPro" id="IPR036259">
    <property type="entry name" value="MFS_trans_sf"/>
</dbReference>
<dbReference type="InterPro" id="IPR005828">
    <property type="entry name" value="MFS_sugar_transport-like"/>
</dbReference>
<name>A0A411PJ99_9GAMM</name>
<organism evidence="10 11">
    <name type="scientific">Shewanella maritima</name>
    <dbReference type="NCBI Taxonomy" id="2520507"/>
    <lineage>
        <taxon>Bacteria</taxon>
        <taxon>Pseudomonadati</taxon>
        <taxon>Pseudomonadota</taxon>
        <taxon>Gammaproteobacteria</taxon>
        <taxon>Alteromonadales</taxon>
        <taxon>Shewanellaceae</taxon>
        <taxon>Shewanella</taxon>
    </lineage>
</organism>
<keyword evidence="6 8" id="KW-0472">Membrane</keyword>
<feature type="transmembrane region" description="Helical" evidence="8">
    <location>
        <begin position="102"/>
        <end position="122"/>
    </location>
</feature>
<dbReference type="InterPro" id="IPR005829">
    <property type="entry name" value="Sugar_transporter_CS"/>
</dbReference>
<evidence type="ECO:0000256" key="3">
    <source>
        <dbReference type="ARBA" id="ARBA00022448"/>
    </source>
</evidence>
<dbReference type="Gene3D" id="1.20.1250.20">
    <property type="entry name" value="MFS general substrate transporter like domains"/>
    <property type="match status" value="1"/>
</dbReference>
<evidence type="ECO:0000256" key="2">
    <source>
        <dbReference type="ARBA" id="ARBA00010992"/>
    </source>
</evidence>
<feature type="domain" description="Major facilitator superfamily (MFS) profile" evidence="9">
    <location>
        <begin position="11"/>
        <end position="445"/>
    </location>
</feature>
<dbReference type="NCBIfam" id="TIGR00879">
    <property type="entry name" value="SP"/>
    <property type="match status" value="1"/>
</dbReference>
<feature type="transmembrane region" description="Helical" evidence="8">
    <location>
        <begin position="9"/>
        <end position="33"/>
    </location>
</feature>
<keyword evidence="5 8" id="KW-1133">Transmembrane helix</keyword>
<dbReference type="GO" id="GO:0016020">
    <property type="term" value="C:membrane"/>
    <property type="evidence" value="ECO:0007669"/>
    <property type="project" value="UniProtKB-SubCell"/>
</dbReference>
<dbReference type="PANTHER" id="PTHR48023">
    <property type="entry name" value="D-XYLOSE-PROTON SYMPORTER-LIKE 2"/>
    <property type="match status" value="1"/>
</dbReference>
<dbReference type="PRINTS" id="PR00171">
    <property type="entry name" value="SUGRTRNSPORT"/>
</dbReference>
<dbReference type="EMBL" id="CP036200">
    <property type="protein sequence ID" value="QBF83656.1"/>
    <property type="molecule type" value="Genomic_DNA"/>
</dbReference>
<dbReference type="GO" id="GO:0022857">
    <property type="term" value="F:transmembrane transporter activity"/>
    <property type="evidence" value="ECO:0007669"/>
    <property type="project" value="InterPro"/>
</dbReference>
<keyword evidence="11" id="KW-1185">Reference proteome</keyword>
<feature type="transmembrane region" description="Helical" evidence="8">
    <location>
        <begin position="416"/>
        <end position="437"/>
    </location>
</feature>
<evidence type="ECO:0000313" key="11">
    <source>
        <dbReference type="Proteomes" id="UP000291106"/>
    </source>
</evidence>
<evidence type="ECO:0000256" key="1">
    <source>
        <dbReference type="ARBA" id="ARBA00004141"/>
    </source>
</evidence>
<comment type="subcellular location">
    <subcellularLocation>
        <location evidence="1">Membrane</location>
        <topology evidence="1">Multi-pass membrane protein</topology>
    </subcellularLocation>
</comment>
<evidence type="ECO:0000256" key="7">
    <source>
        <dbReference type="RuleBase" id="RU003346"/>
    </source>
</evidence>
<dbReference type="PROSITE" id="PS50850">
    <property type="entry name" value="MFS"/>
    <property type="match status" value="1"/>
</dbReference>
<feature type="transmembrane region" description="Helical" evidence="8">
    <location>
        <begin position="77"/>
        <end position="96"/>
    </location>
</feature>
<feature type="transmembrane region" description="Helical" evidence="8">
    <location>
        <begin position="176"/>
        <end position="198"/>
    </location>
</feature>
<dbReference type="PROSITE" id="PS00216">
    <property type="entry name" value="SUGAR_TRANSPORT_1"/>
    <property type="match status" value="2"/>
</dbReference>
<evidence type="ECO:0000259" key="9">
    <source>
        <dbReference type="PROSITE" id="PS50850"/>
    </source>
</evidence>
<dbReference type="InterPro" id="IPR050820">
    <property type="entry name" value="MFS_Sugar_Transporter"/>
</dbReference>
<dbReference type="AlphaFoldDB" id="A0A411PJ99"/>
<dbReference type="SUPFAM" id="SSF103473">
    <property type="entry name" value="MFS general substrate transporter"/>
    <property type="match status" value="1"/>
</dbReference>
<evidence type="ECO:0000313" key="10">
    <source>
        <dbReference type="EMBL" id="QBF83656.1"/>
    </source>
</evidence>
<dbReference type="Pfam" id="PF00083">
    <property type="entry name" value="Sugar_tr"/>
    <property type="match status" value="1"/>
</dbReference>
<feature type="transmembrane region" description="Helical" evidence="8">
    <location>
        <begin position="326"/>
        <end position="349"/>
    </location>
</feature>
<protein>
    <submittedName>
        <fullName evidence="10">MFS transporter</fullName>
    </submittedName>
</protein>
<dbReference type="InterPro" id="IPR003663">
    <property type="entry name" value="Sugar/inositol_transpt"/>
</dbReference>
<accession>A0A411PJ99</accession>
<comment type="similarity">
    <text evidence="2 7">Belongs to the major facilitator superfamily. Sugar transporter (TC 2.A.1.1) family.</text>
</comment>
<proteinExistence type="inferred from homology"/>
<reference evidence="10 11" key="1">
    <citation type="submission" date="2019-02" db="EMBL/GenBank/DDBJ databases">
        <title>Shewanella sp. D4-2 isolated from Dokdo Island.</title>
        <authorList>
            <person name="Baek K."/>
        </authorList>
    </citation>
    <scope>NUCLEOTIDE SEQUENCE [LARGE SCALE GENOMIC DNA]</scope>
    <source>
        <strain evidence="10 11">D4-2</strain>
    </source>
</reference>
<keyword evidence="4 8" id="KW-0812">Transmembrane</keyword>
<dbReference type="RefSeq" id="WP_130600987.1">
    <property type="nucleotide sequence ID" value="NZ_CP036200.1"/>
</dbReference>
<evidence type="ECO:0000256" key="6">
    <source>
        <dbReference type="ARBA" id="ARBA00023136"/>
    </source>
</evidence>
<gene>
    <name evidence="10" type="ORF">EXU30_13830</name>
</gene>
<evidence type="ECO:0000256" key="4">
    <source>
        <dbReference type="ARBA" id="ARBA00022692"/>
    </source>
</evidence>
<feature type="transmembrane region" description="Helical" evidence="8">
    <location>
        <begin position="298"/>
        <end position="319"/>
    </location>
</feature>
<evidence type="ECO:0000256" key="5">
    <source>
        <dbReference type="ARBA" id="ARBA00022989"/>
    </source>
</evidence>
<keyword evidence="3 7" id="KW-0813">Transport</keyword>
<evidence type="ECO:0000256" key="8">
    <source>
        <dbReference type="SAM" id="Phobius"/>
    </source>
</evidence>
<dbReference type="OrthoDB" id="5368493at2"/>
<feature type="transmembrane region" description="Helical" evidence="8">
    <location>
        <begin position="355"/>
        <end position="378"/>
    </location>
</feature>
<feature type="transmembrane region" description="Helical" evidence="8">
    <location>
        <begin position="259"/>
        <end position="283"/>
    </location>
</feature>
<feature type="transmembrane region" description="Helical" evidence="8">
    <location>
        <begin position="45"/>
        <end position="65"/>
    </location>
</feature>
<feature type="transmembrane region" description="Helical" evidence="8">
    <location>
        <begin position="390"/>
        <end position="410"/>
    </location>
</feature>
<dbReference type="KEGG" id="smai:EXU30_13830"/>
<dbReference type="PANTHER" id="PTHR48023:SF4">
    <property type="entry name" value="D-XYLOSE-PROTON SYMPORTER-LIKE 2"/>
    <property type="match status" value="1"/>
</dbReference>
<dbReference type="Proteomes" id="UP000291106">
    <property type="component" value="Chromosome"/>
</dbReference>